<comment type="subcellular location">
    <subcellularLocation>
        <location evidence="1">Membrane</location>
    </subcellularLocation>
</comment>
<feature type="domain" description="G-protein coupled receptors family 1 profile" evidence="6">
    <location>
        <begin position="48"/>
        <end position="315"/>
    </location>
</feature>
<dbReference type="Proteomes" id="UP001519460">
    <property type="component" value="Unassembled WGS sequence"/>
</dbReference>
<proteinExistence type="predicted"/>
<sequence length="366" mass="41317">MPDAFGLVGGALNASYDDRQKQNHAEYQVKTAIRQFVPPIILVVGTFGNVMAIIIMRRKEFRSRSSAMPVLMTALAVCDTVLLYTGLLGIWIGAVSGVDFRMEHFLLCKIHTWIVYATFYTDAWILVAMTIERMTSVLKPLKVHATFTRRRGHSIVVGTALFFFAISAHILFGRDVRVNKRGTTRCMAWDEDYKNFFLGAWVWFDLMMHCLLPGIVLITGNAVIIWKVKASTRVSVALGNTRPIHRRRISFLSEAFLLLSLVFLLTTLPISVMNIMEPYLRQLPKDPQTKAVLELAWTVTGIMEYINNAVNFYMFCLSGSVFRREAKAVLTCKAEPETPITASAQRCTKTYSGRLNRSSTQLSNPL</sequence>
<dbReference type="InterPro" id="IPR017452">
    <property type="entry name" value="GPCR_Rhodpsn_7TM"/>
</dbReference>
<feature type="transmembrane region" description="Helical" evidence="5">
    <location>
        <begin position="152"/>
        <end position="172"/>
    </location>
</feature>
<evidence type="ECO:0000313" key="7">
    <source>
        <dbReference type="EMBL" id="KAK7501499.1"/>
    </source>
</evidence>
<evidence type="ECO:0000256" key="4">
    <source>
        <dbReference type="ARBA" id="ARBA00023136"/>
    </source>
</evidence>
<keyword evidence="3 5" id="KW-1133">Transmembrane helix</keyword>
<dbReference type="Gene3D" id="1.20.1070.10">
    <property type="entry name" value="Rhodopsin 7-helix transmembrane proteins"/>
    <property type="match status" value="1"/>
</dbReference>
<evidence type="ECO:0000313" key="8">
    <source>
        <dbReference type="Proteomes" id="UP001519460"/>
    </source>
</evidence>
<dbReference type="EMBL" id="JACVVK020000031">
    <property type="protein sequence ID" value="KAK7501499.1"/>
    <property type="molecule type" value="Genomic_DNA"/>
</dbReference>
<evidence type="ECO:0000259" key="6">
    <source>
        <dbReference type="PROSITE" id="PS50262"/>
    </source>
</evidence>
<dbReference type="InterPro" id="IPR052954">
    <property type="entry name" value="GPCR-Ligand_Int"/>
</dbReference>
<feature type="transmembrane region" description="Helical" evidence="5">
    <location>
        <begin position="295"/>
        <end position="317"/>
    </location>
</feature>
<feature type="transmembrane region" description="Helical" evidence="5">
    <location>
        <begin position="68"/>
        <end position="93"/>
    </location>
</feature>
<keyword evidence="2 5" id="KW-0812">Transmembrane</keyword>
<name>A0ABD0LPA3_9CAEN</name>
<dbReference type="AlphaFoldDB" id="A0ABD0LPA3"/>
<comment type="caution">
    <text evidence="7">The sequence shown here is derived from an EMBL/GenBank/DDBJ whole genome shotgun (WGS) entry which is preliminary data.</text>
</comment>
<dbReference type="PANTHER" id="PTHR46641:SF25">
    <property type="entry name" value="CNMAMIDE RECEPTOR-RELATED"/>
    <property type="match status" value="1"/>
</dbReference>
<protein>
    <recommendedName>
        <fullName evidence="6">G-protein coupled receptors family 1 profile domain-containing protein</fullName>
    </recommendedName>
</protein>
<feature type="transmembrane region" description="Helical" evidence="5">
    <location>
        <begin position="36"/>
        <end position="56"/>
    </location>
</feature>
<evidence type="ECO:0000256" key="1">
    <source>
        <dbReference type="ARBA" id="ARBA00004370"/>
    </source>
</evidence>
<reference evidence="7 8" key="1">
    <citation type="journal article" date="2023" name="Sci. Data">
        <title>Genome assembly of the Korean intertidal mud-creeper Batillaria attramentaria.</title>
        <authorList>
            <person name="Patra A.K."/>
            <person name="Ho P.T."/>
            <person name="Jun S."/>
            <person name="Lee S.J."/>
            <person name="Kim Y."/>
            <person name="Won Y.J."/>
        </authorList>
    </citation>
    <scope>NUCLEOTIDE SEQUENCE [LARGE SCALE GENOMIC DNA]</scope>
    <source>
        <strain evidence="7">Wonlab-2016</strain>
    </source>
</reference>
<evidence type="ECO:0000256" key="2">
    <source>
        <dbReference type="ARBA" id="ARBA00022692"/>
    </source>
</evidence>
<dbReference type="GO" id="GO:0016020">
    <property type="term" value="C:membrane"/>
    <property type="evidence" value="ECO:0007669"/>
    <property type="project" value="UniProtKB-SubCell"/>
</dbReference>
<dbReference type="PRINTS" id="PR00237">
    <property type="entry name" value="GPCRRHODOPSN"/>
</dbReference>
<keyword evidence="4 5" id="KW-0472">Membrane</keyword>
<dbReference type="SUPFAM" id="SSF81321">
    <property type="entry name" value="Family A G protein-coupled receptor-like"/>
    <property type="match status" value="1"/>
</dbReference>
<gene>
    <name evidence="7" type="ORF">BaRGS_00007303</name>
</gene>
<keyword evidence="8" id="KW-1185">Reference proteome</keyword>
<accession>A0ABD0LPA3</accession>
<evidence type="ECO:0000256" key="5">
    <source>
        <dbReference type="SAM" id="Phobius"/>
    </source>
</evidence>
<feature type="transmembrane region" description="Helical" evidence="5">
    <location>
        <begin position="206"/>
        <end position="228"/>
    </location>
</feature>
<dbReference type="PROSITE" id="PS50262">
    <property type="entry name" value="G_PROTEIN_RECEP_F1_2"/>
    <property type="match status" value="1"/>
</dbReference>
<feature type="transmembrane region" description="Helical" evidence="5">
    <location>
        <begin position="249"/>
        <end position="275"/>
    </location>
</feature>
<evidence type="ECO:0000256" key="3">
    <source>
        <dbReference type="ARBA" id="ARBA00022989"/>
    </source>
</evidence>
<dbReference type="Pfam" id="PF00001">
    <property type="entry name" value="7tm_1"/>
    <property type="match status" value="1"/>
</dbReference>
<organism evidence="7 8">
    <name type="scientific">Batillaria attramentaria</name>
    <dbReference type="NCBI Taxonomy" id="370345"/>
    <lineage>
        <taxon>Eukaryota</taxon>
        <taxon>Metazoa</taxon>
        <taxon>Spiralia</taxon>
        <taxon>Lophotrochozoa</taxon>
        <taxon>Mollusca</taxon>
        <taxon>Gastropoda</taxon>
        <taxon>Caenogastropoda</taxon>
        <taxon>Sorbeoconcha</taxon>
        <taxon>Cerithioidea</taxon>
        <taxon>Batillariidae</taxon>
        <taxon>Batillaria</taxon>
    </lineage>
</organism>
<feature type="transmembrane region" description="Helical" evidence="5">
    <location>
        <begin position="113"/>
        <end position="131"/>
    </location>
</feature>
<dbReference type="PANTHER" id="PTHR46641">
    <property type="entry name" value="FMRFAMIDE RECEPTOR-RELATED"/>
    <property type="match status" value="1"/>
</dbReference>
<dbReference type="InterPro" id="IPR000276">
    <property type="entry name" value="GPCR_Rhodpsn"/>
</dbReference>